<keyword evidence="2" id="KW-0472">Membrane</keyword>
<dbReference type="Pfam" id="PF05137">
    <property type="entry name" value="PilN"/>
    <property type="match status" value="1"/>
</dbReference>
<feature type="transmembrane region" description="Helical" evidence="2">
    <location>
        <begin position="21"/>
        <end position="43"/>
    </location>
</feature>
<dbReference type="PANTHER" id="PTHR40278">
    <property type="entry name" value="DNA UTILIZATION PROTEIN HOFN"/>
    <property type="match status" value="1"/>
</dbReference>
<reference evidence="4" key="1">
    <citation type="submission" date="2012-11" db="EMBL/GenBank/DDBJ databases">
        <authorList>
            <person name="Singh A."/>
            <person name="Pinnaka A.K."/>
            <person name="Vaidya B."/>
        </authorList>
    </citation>
    <scope>NUCLEOTIDE SEQUENCE [LARGE SCALE GENOMIC DNA]</scope>
    <source>
        <strain evidence="4">AK23</strain>
    </source>
</reference>
<dbReference type="PATRIC" id="fig|1229521.3.peg.2685"/>
<name>W9VIC8_9GAMM</name>
<dbReference type="PANTHER" id="PTHR40278:SF2">
    <property type="entry name" value="TYPE IV PILUS INNER MEMBRANE COMPONENT PILN"/>
    <property type="match status" value="1"/>
</dbReference>
<evidence type="ECO:0000256" key="2">
    <source>
        <dbReference type="SAM" id="Phobius"/>
    </source>
</evidence>
<comment type="caution">
    <text evidence="3">The sequence shown here is derived from an EMBL/GenBank/DDBJ whole genome shotgun (WGS) entry which is preliminary data.</text>
</comment>
<evidence type="ECO:0000313" key="4">
    <source>
        <dbReference type="Proteomes" id="UP000019464"/>
    </source>
</evidence>
<keyword evidence="1" id="KW-0175">Coiled coil</keyword>
<keyword evidence="2" id="KW-0812">Transmembrane</keyword>
<gene>
    <name evidence="3" type="ORF">D791_02658</name>
</gene>
<dbReference type="AlphaFoldDB" id="W9VIC8"/>
<evidence type="ECO:0000313" key="3">
    <source>
        <dbReference type="EMBL" id="EXJ10330.1"/>
    </source>
</evidence>
<dbReference type="GO" id="GO:0043107">
    <property type="term" value="P:type IV pilus-dependent motility"/>
    <property type="evidence" value="ECO:0007669"/>
    <property type="project" value="TreeGrafter"/>
</dbReference>
<dbReference type="Proteomes" id="UP000019464">
    <property type="component" value="Unassembled WGS sequence"/>
</dbReference>
<dbReference type="RefSeq" id="WP_036512168.1">
    <property type="nucleotide sequence ID" value="NZ_AONB01000014.1"/>
</dbReference>
<feature type="coiled-coil region" evidence="1">
    <location>
        <begin position="54"/>
        <end position="91"/>
    </location>
</feature>
<evidence type="ECO:0000256" key="1">
    <source>
        <dbReference type="SAM" id="Coils"/>
    </source>
</evidence>
<protein>
    <submittedName>
        <fullName evidence="3">Fimbrial assembly protein (PilN)</fullName>
    </submittedName>
</protein>
<proteinExistence type="predicted"/>
<dbReference type="InterPro" id="IPR007813">
    <property type="entry name" value="PilN"/>
</dbReference>
<accession>W9VIC8</accession>
<keyword evidence="2" id="KW-1133">Transmembrane helix</keyword>
<sequence>MARINLRPWREERNQALQKRFISNVVGSAIFAGLAIFATGMYIDMQTDKQKARNEFLRVENANLDRQLVEIQELSRRREQLLERLNAIEDLQGSRPLIVRNFDELVRVLPDGVHYTSISRSGNQVSINGFAEQNRDVSALMRNMESSIWFAEANLARVSSTDACASLY</sequence>
<keyword evidence="4" id="KW-1185">Reference proteome</keyword>
<dbReference type="InterPro" id="IPR052534">
    <property type="entry name" value="Extracell_DNA_Util/SecSys_Comp"/>
</dbReference>
<dbReference type="GO" id="GO:0043683">
    <property type="term" value="P:type IV pilus assembly"/>
    <property type="evidence" value="ECO:0007669"/>
    <property type="project" value="TreeGrafter"/>
</dbReference>
<dbReference type="EMBL" id="AONB01000014">
    <property type="protein sequence ID" value="EXJ10330.1"/>
    <property type="molecule type" value="Genomic_DNA"/>
</dbReference>
<organism evidence="3 4">
    <name type="scientific">Nitrincola nitratireducens</name>
    <dbReference type="NCBI Taxonomy" id="1229521"/>
    <lineage>
        <taxon>Bacteria</taxon>
        <taxon>Pseudomonadati</taxon>
        <taxon>Pseudomonadota</taxon>
        <taxon>Gammaproteobacteria</taxon>
        <taxon>Oceanospirillales</taxon>
        <taxon>Oceanospirillaceae</taxon>
        <taxon>Nitrincola</taxon>
    </lineage>
</organism>
<reference evidence="3 4" key="2">
    <citation type="journal article" date="2015" name="Syst. Appl. Microbiol.">
        <title>Nitrincola nitratireducens sp. nov. isolated from a haloalkaline crater lake.</title>
        <authorList>
            <person name="Singh A."/>
            <person name="Vaidya B."/>
            <person name="Tanuku N.R."/>
            <person name="Pinnaka A.K."/>
        </authorList>
    </citation>
    <scope>NUCLEOTIDE SEQUENCE [LARGE SCALE GENOMIC DNA]</scope>
    <source>
        <strain evidence="3 4">AK23</strain>
    </source>
</reference>
<dbReference type="STRING" id="1229521.D791_02658"/>